<dbReference type="InterPro" id="IPR016024">
    <property type="entry name" value="ARM-type_fold"/>
</dbReference>
<evidence type="ECO:0000256" key="3">
    <source>
        <dbReference type="ARBA" id="ARBA00022738"/>
    </source>
</evidence>
<protein>
    <submittedName>
        <fullName evidence="5">Phycocyanin lyase</fullName>
    </submittedName>
</protein>
<proteinExistence type="inferred from homology"/>
<comment type="similarity">
    <text evidence="1">Belongs to the CpcE/RpcE/PecE family.</text>
</comment>
<gene>
    <name evidence="5" type="primary">cpcE1</name>
</gene>
<evidence type="ECO:0000256" key="4">
    <source>
        <dbReference type="ARBA" id="ARBA00023239"/>
    </source>
</evidence>
<keyword evidence="2" id="KW-0042">Antenna complex</keyword>
<keyword evidence="3" id="KW-0605">Phycobilisome</keyword>
<dbReference type="EMBL" id="DQ848352">
    <property type="protein sequence ID" value="ABH11707.1"/>
    <property type="molecule type" value="Genomic_DNA"/>
</dbReference>
<dbReference type="GO" id="GO:0016829">
    <property type="term" value="F:lyase activity"/>
    <property type="evidence" value="ECO:0007669"/>
    <property type="project" value="UniProtKB-KW"/>
</dbReference>
<dbReference type="InterPro" id="IPR004155">
    <property type="entry name" value="PBS_lyase_HEAT"/>
</dbReference>
<keyword evidence="4 5" id="KW-0456">Lyase</keyword>
<dbReference type="Pfam" id="PF03130">
    <property type="entry name" value="HEAT_PBS"/>
    <property type="match status" value="1"/>
</dbReference>
<dbReference type="PANTHER" id="PTHR12697:SF5">
    <property type="entry name" value="DEOXYHYPUSINE HYDROXYLASE"/>
    <property type="match status" value="1"/>
</dbReference>
<dbReference type="Pfam" id="PF13646">
    <property type="entry name" value="HEAT_2"/>
    <property type="match status" value="2"/>
</dbReference>
<dbReference type="AlphaFoldDB" id="Q0MSR3"/>
<dbReference type="PANTHER" id="PTHR12697">
    <property type="entry name" value="PBS LYASE HEAT-LIKE PROTEIN"/>
    <property type="match status" value="1"/>
</dbReference>
<dbReference type="GO" id="GO:0030089">
    <property type="term" value="C:phycobilisome"/>
    <property type="evidence" value="ECO:0007669"/>
    <property type="project" value="UniProtKB-KW"/>
</dbReference>
<dbReference type="SMR" id="Q0MSR3"/>
<reference evidence="5" key="1">
    <citation type="journal article" date="2007" name="Mol. Microbiol.">
        <title>A light regulated OmpR-class promoter element co-ordinates light-harvesting protein and chromophore biosynthetic enzyme gene expression.</title>
        <authorList>
            <person name="Alvey R.M."/>
            <person name="Bezy R.P."/>
            <person name="Frankenberg-Dinkel N."/>
            <person name="Kehoe D.M."/>
        </authorList>
    </citation>
    <scope>NUCLEOTIDE SEQUENCE</scope>
    <source>
        <strain evidence="5">SF33</strain>
    </source>
</reference>
<evidence type="ECO:0000256" key="2">
    <source>
        <dbReference type="ARBA" id="ARBA00022549"/>
    </source>
</evidence>
<name>Q0MSR3_9CYAN</name>
<dbReference type="SUPFAM" id="SSF48371">
    <property type="entry name" value="ARM repeat"/>
    <property type="match status" value="1"/>
</dbReference>
<dbReference type="GO" id="GO:0016491">
    <property type="term" value="F:oxidoreductase activity"/>
    <property type="evidence" value="ECO:0007669"/>
    <property type="project" value="TreeGrafter"/>
</dbReference>
<evidence type="ECO:0000313" key="5">
    <source>
        <dbReference type="EMBL" id="ABH11707.1"/>
    </source>
</evidence>
<accession>Q0MSR3</accession>
<dbReference type="InterPro" id="IPR011989">
    <property type="entry name" value="ARM-like"/>
</dbReference>
<organism evidence="5">
    <name type="scientific">Fremyella diplosiphon Fd33</name>
    <dbReference type="NCBI Taxonomy" id="293451"/>
    <lineage>
        <taxon>Bacteria</taxon>
        <taxon>Bacillati</taxon>
        <taxon>Cyanobacteriota</taxon>
        <taxon>Cyanophyceae</taxon>
        <taxon>Nostocales</taxon>
        <taxon>Tolypothrichaceae</taxon>
        <taxon>Tolypothrix</taxon>
        <taxon>Tolypothrix sp. PCC 7601</taxon>
    </lineage>
</organism>
<dbReference type="SMART" id="SM00567">
    <property type="entry name" value="EZ_HEAT"/>
    <property type="match status" value="6"/>
</dbReference>
<sequence>MYRHLSEGIEDHREQEQKVENAANIQDDNQLTVEQAIANLQGEDLGLRVYAAWWLGRFRVDAPEAIDVLIQALEDEDDRTNVGGYPLRRNAARALGKLGEKRAVPALIKALECSDFYVREAAAQSLEMLGDSSSIPRLIELLNDQVPGTLPAPEPPQLTQPFDAIIEALGTLGASDAIPIIQEFLEHTVPRIQYAAARAMYQLTSESTAGYNQYGDRLVQALAQDDLQLRRAVLSDLGAIGYLPAAEAIADTLAENSLKLISLKGLLEKQFQPTKPEDLSPGAIKVMQLMDALL</sequence>
<evidence type="ECO:0000256" key="1">
    <source>
        <dbReference type="ARBA" id="ARBA00009299"/>
    </source>
</evidence>
<dbReference type="Gene3D" id="1.25.10.10">
    <property type="entry name" value="Leucine-rich Repeat Variant"/>
    <property type="match status" value="2"/>
</dbReference>